<sequence length="711" mass="73831">MTCSARSTVLLRVGACTEPDPPGGRTHAGRRPRRPRWARIVPTARARPRARRPVAGWRCRAPAPDRPPRPWSNVVPLTRHLTRAAGTAVLAAALWAGAAPATAEPPQRLAGEVSDTAGVLRDEAAVRAALDELADTTDLQLFVTYVDTFDGMDPVTWADTTAERSNLGTDDILLAVAVEDRVYQVSAAPDLSLSDAELRDVETDHIEPHLRDGDWDGAAIAAAGAYADATRPSGTPRVVVAVLGVLVLVGATALVVRAVRRRRAARAELSALEDRASVALVRTDDAIATWARELDYAEAELGRESLGDLPAALPPARDRLTAAFAARSAADDADDDAARRTALTGVVATCEAVAATIAESTAALSGLRDLHTHAPQLLGDLAARARHVTTDAGAAAEQVEALRTRWAASATAAVADHPAQAEALAAEAAQVVARGQAALEPDRTAAVQAVGAADELLDRAEALLEQVRTRAADLEDAPADVASATASVTADLDDAQRLGGDDPAVAQAAARAREVLALAGASLTGGDPIAALADLAQAEGALDAALVPHREQQERLQRARRRVDEQLPRVLRDIDTTESLVRAHRGTVGAWARQQLSEAREQARVAGALSDPVTAVAALDRAQQTVAAAQRAARQEIEDARSDAGGVGYGGGSGGFGFGFGGGSGGGYRASRSRSSSSSSRSRSGSSSRRSSGGRSRGSSGRSRRGGGGRF</sequence>
<feature type="domain" description="TPM" evidence="4">
    <location>
        <begin position="113"/>
        <end position="228"/>
    </location>
</feature>
<keyword evidence="6" id="KW-1185">Reference proteome</keyword>
<feature type="region of interest" description="Disordered" evidence="2">
    <location>
        <begin position="658"/>
        <end position="711"/>
    </location>
</feature>
<evidence type="ECO:0000259" key="4">
    <source>
        <dbReference type="Pfam" id="PF04536"/>
    </source>
</evidence>
<dbReference type="KEGG" id="celz:E5225_03340"/>
<reference evidence="5 6" key="1">
    <citation type="submission" date="2019-04" db="EMBL/GenBank/DDBJ databases">
        <title>Isolation and identification of Cellulomonas shaoxiangyii sp. Nov. isolated from feces of the Tibetan antelopes (Pantholops hodgsonii) in the Qinghai-Tibet plateau of China.</title>
        <authorList>
            <person name="Tian Z."/>
        </authorList>
    </citation>
    <scope>NUCLEOTIDE SEQUENCE [LARGE SCALE GENOMIC DNA]</scope>
    <source>
        <strain evidence="5 6">Z28</strain>
    </source>
</reference>
<feature type="compositionally biased region" description="Gly residues" evidence="2">
    <location>
        <begin position="658"/>
        <end position="668"/>
    </location>
</feature>
<dbReference type="Proteomes" id="UP000296469">
    <property type="component" value="Chromosome"/>
</dbReference>
<dbReference type="Gene3D" id="3.10.310.50">
    <property type="match status" value="1"/>
</dbReference>
<evidence type="ECO:0000313" key="6">
    <source>
        <dbReference type="Proteomes" id="UP000296469"/>
    </source>
</evidence>
<dbReference type="EMBL" id="CP039291">
    <property type="protein sequence ID" value="QCB92731.1"/>
    <property type="molecule type" value="Genomic_DNA"/>
</dbReference>
<feature type="coiled-coil region" evidence="1">
    <location>
        <begin position="450"/>
        <end position="477"/>
    </location>
</feature>
<organism evidence="5 6">
    <name type="scientific">Cellulomonas shaoxiangyii</name>
    <dbReference type="NCBI Taxonomy" id="2566013"/>
    <lineage>
        <taxon>Bacteria</taxon>
        <taxon>Bacillati</taxon>
        <taxon>Actinomycetota</taxon>
        <taxon>Actinomycetes</taxon>
        <taxon>Micrococcales</taxon>
        <taxon>Cellulomonadaceae</taxon>
        <taxon>Cellulomonas</taxon>
    </lineage>
</organism>
<name>A0A4P7SGF7_9CELL</name>
<proteinExistence type="predicted"/>
<dbReference type="OrthoDB" id="5105562at2"/>
<keyword evidence="3" id="KW-0812">Transmembrane</keyword>
<feature type="compositionally biased region" description="Low complexity" evidence="2">
    <location>
        <begin position="669"/>
        <end position="701"/>
    </location>
</feature>
<feature type="transmembrane region" description="Helical" evidence="3">
    <location>
        <begin position="238"/>
        <end position="256"/>
    </location>
</feature>
<keyword evidence="1" id="KW-0175">Coiled coil</keyword>
<evidence type="ECO:0000313" key="5">
    <source>
        <dbReference type="EMBL" id="QCB92731.1"/>
    </source>
</evidence>
<protein>
    <submittedName>
        <fullName evidence="5">TPM domain-containing protein</fullName>
    </submittedName>
</protein>
<feature type="compositionally biased region" description="Low complexity" evidence="2">
    <location>
        <begin position="53"/>
        <end position="62"/>
    </location>
</feature>
<dbReference type="AlphaFoldDB" id="A0A4P7SGF7"/>
<accession>A0A4P7SGF7</accession>
<gene>
    <name evidence="5" type="ORF">E5225_03340</name>
</gene>
<evidence type="ECO:0000256" key="1">
    <source>
        <dbReference type="SAM" id="Coils"/>
    </source>
</evidence>
<keyword evidence="3" id="KW-0472">Membrane</keyword>
<keyword evidence="3" id="KW-1133">Transmembrane helix</keyword>
<evidence type="ECO:0000256" key="2">
    <source>
        <dbReference type="SAM" id="MobiDB-lite"/>
    </source>
</evidence>
<dbReference type="InterPro" id="IPR007621">
    <property type="entry name" value="TPM_dom"/>
</dbReference>
<dbReference type="Pfam" id="PF04536">
    <property type="entry name" value="TPM_phosphatase"/>
    <property type="match status" value="1"/>
</dbReference>
<evidence type="ECO:0000256" key="3">
    <source>
        <dbReference type="SAM" id="Phobius"/>
    </source>
</evidence>
<feature type="region of interest" description="Disordered" evidence="2">
    <location>
        <begin position="15"/>
        <end position="34"/>
    </location>
</feature>
<feature type="compositionally biased region" description="Basic residues" evidence="2">
    <location>
        <begin position="702"/>
        <end position="711"/>
    </location>
</feature>
<feature type="region of interest" description="Disordered" evidence="2">
    <location>
        <begin position="51"/>
        <end position="71"/>
    </location>
</feature>